<evidence type="ECO:0000256" key="1">
    <source>
        <dbReference type="SAM" id="MobiDB-lite"/>
    </source>
</evidence>
<sequence length="264" mass="27430">MDTSAESPRKIPRKGPRGTPGAVRHGIAAVPGGFSAVRRGILAAAAVLVPLALAGCAPSAAEPFVPVDGAAGTAAASGPSAPPPGADGTPRAGRSPRAETVQAGPDMRLVVEPPVAADAATAGAVAAFRAYYAGSLRIVSLGDRDPTGSETAYLDLLGEEAVRQDYDWVASYWRDHHALHGTVRLYGFVTEPLAQGGVRLSACVDMAGTRTVDTRTGREATPRDAWMAEPFLHAADLREDGGVLRIQSFSHALYPSEDAKRCLR</sequence>
<evidence type="ECO:0000313" key="3">
    <source>
        <dbReference type="Proteomes" id="UP000077701"/>
    </source>
</evidence>
<proteinExistence type="predicted"/>
<feature type="region of interest" description="Disordered" evidence="1">
    <location>
        <begin position="72"/>
        <end position="106"/>
    </location>
</feature>
<dbReference type="STRING" id="161355.PS9374_00718"/>
<comment type="caution">
    <text evidence="2">The sequence shown here is derived from an EMBL/GenBank/DDBJ whole genome shotgun (WGS) entry which is preliminary data.</text>
</comment>
<organism evidence="2 3">
    <name type="scientific">Planomonospora sphaerica</name>
    <dbReference type="NCBI Taxonomy" id="161355"/>
    <lineage>
        <taxon>Bacteria</taxon>
        <taxon>Bacillati</taxon>
        <taxon>Actinomycetota</taxon>
        <taxon>Actinomycetes</taxon>
        <taxon>Streptosporangiales</taxon>
        <taxon>Streptosporangiaceae</taxon>
        <taxon>Planomonospora</taxon>
    </lineage>
</organism>
<evidence type="ECO:0000313" key="2">
    <source>
        <dbReference type="EMBL" id="GAT65086.1"/>
    </source>
</evidence>
<protein>
    <submittedName>
        <fullName evidence="2">Uncharacterized protein</fullName>
    </submittedName>
</protein>
<accession>A0A171BH38</accession>
<dbReference type="EMBL" id="BDCX01000002">
    <property type="protein sequence ID" value="GAT65086.1"/>
    <property type="molecule type" value="Genomic_DNA"/>
</dbReference>
<keyword evidence="3" id="KW-1185">Reference proteome</keyword>
<dbReference type="Proteomes" id="UP000077701">
    <property type="component" value="Unassembled WGS sequence"/>
</dbReference>
<feature type="region of interest" description="Disordered" evidence="1">
    <location>
        <begin position="1"/>
        <end position="24"/>
    </location>
</feature>
<dbReference type="AlphaFoldDB" id="A0A171BH38"/>
<name>A0A171BH38_9ACTN</name>
<reference evidence="3" key="2">
    <citation type="submission" date="2016-04" db="EMBL/GenBank/DDBJ databases">
        <title>Planomonospora sphaerica JCM9374 whole genome shotgun sequence.</title>
        <authorList>
            <person name="Suzuki T."/>
            <person name="Dohra H."/>
            <person name="Kodani S."/>
        </authorList>
    </citation>
    <scope>NUCLEOTIDE SEQUENCE [LARGE SCALE GENOMIC DNA]</scope>
    <source>
        <strain evidence="3">JCM 9374</strain>
    </source>
</reference>
<reference evidence="2 3" key="1">
    <citation type="journal article" date="2016" name="Genome Announc.">
        <title>Draft Genome Sequence of Planomonospora sphaerica JCM9374, a Rare Actinomycete.</title>
        <authorList>
            <person name="Dohra H."/>
            <person name="Suzuki T."/>
            <person name="Inoue Y."/>
            <person name="Kodani S."/>
        </authorList>
    </citation>
    <scope>NUCLEOTIDE SEQUENCE [LARGE SCALE GENOMIC DNA]</scope>
    <source>
        <strain evidence="2 3">JCM 9374</strain>
    </source>
</reference>
<gene>
    <name evidence="2" type="ORF">PS9374_00718</name>
</gene>